<evidence type="ECO:0000313" key="4">
    <source>
        <dbReference type="Proteomes" id="UP000001449"/>
    </source>
</evidence>
<dbReference type="Proteomes" id="UP000001449">
    <property type="component" value="Chromosome 7"/>
</dbReference>
<reference evidence="3 4" key="2">
    <citation type="journal article" date="2008" name="Nature">
        <title>The Phaeodactylum genome reveals the evolutionary history of diatom genomes.</title>
        <authorList>
            <person name="Bowler C."/>
            <person name="Allen A.E."/>
            <person name="Badger J.H."/>
            <person name="Grimwood J."/>
            <person name="Jabbari K."/>
            <person name="Kuo A."/>
            <person name="Maheswari U."/>
            <person name="Martens C."/>
            <person name="Maumus F."/>
            <person name="Otillar R.P."/>
            <person name="Rayko E."/>
            <person name="Salamov A."/>
            <person name="Vandepoele K."/>
            <person name="Beszteri B."/>
            <person name="Gruber A."/>
            <person name="Heijde M."/>
            <person name="Katinka M."/>
            <person name="Mock T."/>
            <person name="Valentin K."/>
            <person name="Verret F."/>
            <person name="Berges J.A."/>
            <person name="Brownlee C."/>
            <person name="Cadoret J.P."/>
            <person name="Chiovitti A."/>
            <person name="Choi C.J."/>
            <person name="Coesel S."/>
            <person name="De Martino A."/>
            <person name="Detter J.C."/>
            <person name="Durkin C."/>
            <person name="Falciatore A."/>
            <person name="Fournet J."/>
            <person name="Haruta M."/>
            <person name="Huysman M.J."/>
            <person name="Jenkins B.D."/>
            <person name="Jiroutova K."/>
            <person name="Jorgensen R.E."/>
            <person name="Joubert Y."/>
            <person name="Kaplan A."/>
            <person name="Kroger N."/>
            <person name="Kroth P.G."/>
            <person name="La Roche J."/>
            <person name="Lindquist E."/>
            <person name="Lommer M."/>
            <person name="Martin-Jezequel V."/>
            <person name="Lopez P.J."/>
            <person name="Lucas S."/>
            <person name="Mangogna M."/>
            <person name="McGinnis K."/>
            <person name="Medlin L.K."/>
            <person name="Montsant A."/>
            <person name="Oudot-Le Secq M.P."/>
            <person name="Napoli C."/>
            <person name="Obornik M."/>
            <person name="Parker M.S."/>
            <person name="Petit J.L."/>
            <person name="Porcel B.M."/>
            <person name="Poulsen N."/>
            <person name="Robison M."/>
            <person name="Rychlewski L."/>
            <person name="Rynearson T.A."/>
            <person name="Schmutz J."/>
            <person name="Shapiro H."/>
            <person name="Siaut M."/>
            <person name="Stanley M."/>
            <person name="Sussman M.R."/>
            <person name="Taylor A.R."/>
            <person name="Vardi A."/>
            <person name="von Dassow P."/>
            <person name="Vyverman W."/>
            <person name="Willis A."/>
            <person name="Wyrwicz L.S."/>
            <person name="Rokhsar D.S."/>
            <person name="Weissenbach J."/>
            <person name="Armbrust E.V."/>
            <person name="Green B.R."/>
            <person name="Van de Peer Y."/>
            <person name="Grigoriev I.V."/>
        </authorList>
    </citation>
    <scope>NUCLEOTIDE SEQUENCE [LARGE SCALE GENOMIC DNA]</scope>
    <source>
        <strain evidence="3 4">CCMP1335</strain>
    </source>
</reference>
<dbReference type="EMBL" id="CP001160">
    <property type="protein sequence ID" value="ACI64405.1"/>
    <property type="molecule type" value="Genomic_DNA"/>
</dbReference>
<dbReference type="InterPro" id="IPR029063">
    <property type="entry name" value="SAM-dependent_MTases_sf"/>
</dbReference>
<dbReference type="PaxDb" id="35128-Thaps23343"/>
<dbReference type="SUPFAM" id="SSF53335">
    <property type="entry name" value="S-adenosyl-L-methionine-dependent methyltransferases"/>
    <property type="match status" value="1"/>
</dbReference>
<reference evidence="3 4" key="1">
    <citation type="journal article" date="2004" name="Science">
        <title>The genome of the diatom Thalassiosira pseudonana: ecology, evolution, and metabolism.</title>
        <authorList>
            <person name="Armbrust E.V."/>
            <person name="Berges J.A."/>
            <person name="Bowler C."/>
            <person name="Green B.R."/>
            <person name="Martinez D."/>
            <person name="Putnam N.H."/>
            <person name="Zhou S."/>
            <person name="Allen A.E."/>
            <person name="Apt K.E."/>
            <person name="Bechner M."/>
            <person name="Brzezinski M.A."/>
            <person name="Chaal B.K."/>
            <person name="Chiovitti A."/>
            <person name="Davis A.K."/>
            <person name="Demarest M.S."/>
            <person name="Detter J.C."/>
            <person name="Glavina T."/>
            <person name="Goodstein D."/>
            <person name="Hadi M.Z."/>
            <person name="Hellsten U."/>
            <person name="Hildebrand M."/>
            <person name="Jenkins B.D."/>
            <person name="Jurka J."/>
            <person name="Kapitonov V.V."/>
            <person name="Kroger N."/>
            <person name="Lau W.W."/>
            <person name="Lane T.W."/>
            <person name="Larimer F.W."/>
            <person name="Lippmeier J.C."/>
            <person name="Lucas S."/>
            <person name="Medina M."/>
            <person name="Montsant A."/>
            <person name="Obornik M."/>
            <person name="Parker M.S."/>
            <person name="Palenik B."/>
            <person name="Pazour G.J."/>
            <person name="Richardson P.M."/>
            <person name="Rynearson T.A."/>
            <person name="Saito M.A."/>
            <person name="Schwartz D.C."/>
            <person name="Thamatrakoln K."/>
            <person name="Valentin K."/>
            <person name="Vardi A."/>
            <person name="Wilkerson F.P."/>
            <person name="Rokhsar D.S."/>
        </authorList>
    </citation>
    <scope>NUCLEOTIDE SEQUENCE [LARGE SCALE GENOMIC DNA]</scope>
    <source>
        <strain evidence="3 4">CCMP1335</strain>
    </source>
</reference>
<dbReference type="Gene3D" id="3.40.50.150">
    <property type="entry name" value="Vaccinia Virus protein VP39"/>
    <property type="match status" value="1"/>
</dbReference>
<dbReference type="InParanoid" id="B5YP68"/>
<sequence length="203" mass="22282">MSQWNERYSSTTDYVYGTKPNDFLSSVSDRLPPTSTVLSIGEGEGRNALYLAQLGHKVTGVDASSVGIEKAQRLMKEHGVLLASNANLEVADLATYELGESQYDGIVSIFCHLPPTLRKQVYKRVVSALKPNGILILEAYTPKQLEYKSGGPPVAEMMCTLDGLREELEGLEFEIGVEMEREVVEGTLHTGLAHVVQVLGRKK</sequence>
<dbReference type="GeneID" id="7446165"/>
<dbReference type="eggNOG" id="ENOG502SAU5">
    <property type="taxonomic scope" value="Eukaryota"/>
</dbReference>
<dbReference type="PANTHER" id="PTHR43861">
    <property type="entry name" value="TRANS-ACONITATE 2-METHYLTRANSFERASE-RELATED"/>
    <property type="match status" value="1"/>
</dbReference>
<protein>
    <submittedName>
        <fullName evidence="3">SAM domain-containing protein</fullName>
    </submittedName>
</protein>
<keyword evidence="1" id="KW-0808">Transferase</keyword>
<keyword evidence="4" id="KW-1185">Reference proteome</keyword>
<dbReference type="GO" id="GO:0008168">
    <property type="term" value="F:methyltransferase activity"/>
    <property type="evidence" value="ECO:0000318"/>
    <property type="project" value="GO_Central"/>
</dbReference>
<dbReference type="InterPro" id="IPR041698">
    <property type="entry name" value="Methyltransf_25"/>
</dbReference>
<gene>
    <name evidence="3" type="ORF">THAPS_23343</name>
</gene>
<evidence type="ECO:0000313" key="3">
    <source>
        <dbReference type="EMBL" id="ACI64405.1"/>
    </source>
</evidence>
<dbReference type="AlphaFoldDB" id="B5YP68"/>
<dbReference type="Pfam" id="PF13649">
    <property type="entry name" value="Methyltransf_25"/>
    <property type="match status" value="1"/>
</dbReference>
<dbReference type="HOGENOM" id="CLU_056435_5_1_1"/>
<dbReference type="OMA" id="IGVEMER"/>
<evidence type="ECO:0000256" key="1">
    <source>
        <dbReference type="ARBA" id="ARBA00022679"/>
    </source>
</evidence>
<dbReference type="CDD" id="cd02440">
    <property type="entry name" value="AdoMet_MTases"/>
    <property type="match status" value="1"/>
</dbReference>
<accession>B5YP68</accession>
<dbReference type="RefSeq" id="XP_002295688.1">
    <property type="nucleotide sequence ID" value="XM_002295652.1"/>
</dbReference>
<proteinExistence type="predicted"/>
<name>B5YP68_THAPS</name>
<feature type="domain" description="Methyltransferase" evidence="2">
    <location>
        <begin position="37"/>
        <end position="133"/>
    </location>
</feature>
<dbReference type="PANTHER" id="PTHR43861:SF3">
    <property type="entry name" value="PUTATIVE (AFU_ORTHOLOGUE AFUA_2G14390)-RELATED"/>
    <property type="match status" value="1"/>
</dbReference>
<dbReference type="KEGG" id="tps:THAPS_23343"/>
<evidence type="ECO:0000259" key="2">
    <source>
        <dbReference type="Pfam" id="PF13649"/>
    </source>
</evidence>
<organism evidence="3 4">
    <name type="scientific">Thalassiosira pseudonana</name>
    <name type="common">Marine diatom</name>
    <name type="synonym">Cyclotella nana</name>
    <dbReference type="NCBI Taxonomy" id="35128"/>
    <lineage>
        <taxon>Eukaryota</taxon>
        <taxon>Sar</taxon>
        <taxon>Stramenopiles</taxon>
        <taxon>Ochrophyta</taxon>
        <taxon>Bacillariophyta</taxon>
        <taxon>Coscinodiscophyceae</taxon>
        <taxon>Thalassiosirophycidae</taxon>
        <taxon>Thalassiosirales</taxon>
        <taxon>Thalassiosiraceae</taxon>
        <taxon>Thalassiosira</taxon>
    </lineage>
</organism>